<dbReference type="InterPro" id="IPR029442">
    <property type="entry name" value="GyrI-like"/>
</dbReference>
<evidence type="ECO:0000313" key="2">
    <source>
        <dbReference type="EMBL" id="MFD2800836.1"/>
    </source>
</evidence>
<sequence length="167" mass="17881">MDYEVRIQDKAERTVLAVRETVRLEELGESIGACLAALYSRAGVHGLGIAGPPEVAYLSDFSLDGLDIEVRVPIAGSQPGAAQVDAASVVTLPAQRCVCTVHTGPYERLGDAYRVLEQWLAEQPYDAAGPAIETYVTGPDETSSPDDYRTEITIPIEKRVHSAPVGA</sequence>
<name>A0ABW5WBD8_9PSEU</name>
<organism evidence="2 3">
    <name type="scientific">Prauserella oleivorans</name>
    <dbReference type="NCBI Taxonomy" id="1478153"/>
    <lineage>
        <taxon>Bacteria</taxon>
        <taxon>Bacillati</taxon>
        <taxon>Actinomycetota</taxon>
        <taxon>Actinomycetes</taxon>
        <taxon>Pseudonocardiales</taxon>
        <taxon>Pseudonocardiaceae</taxon>
        <taxon>Prauserella</taxon>
    </lineage>
</organism>
<proteinExistence type="predicted"/>
<dbReference type="RefSeq" id="WP_377390647.1">
    <property type="nucleotide sequence ID" value="NZ_JBHSAN010000024.1"/>
</dbReference>
<dbReference type="InterPro" id="IPR011256">
    <property type="entry name" value="Reg_factor_effector_dom_sf"/>
</dbReference>
<dbReference type="SUPFAM" id="SSF55136">
    <property type="entry name" value="Probable bacterial effector-binding domain"/>
    <property type="match status" value="1"/>
</dbReference>
<keyword evidence="3" id="KW-1185">Reference proteome</keyword>
<dbReference type="InterPro" id="IPR010499">
    <property type="entry name" value="AraC_E-bd"/>
</dbReference>
<feature type="domain" description="AraC effector-binding" evidence="1">
    <location>
        <begin position="3"/>
        <end position="157"/>
    </location>
</feature>
<comment type="caution">
    <text evidence="2">The sequence shown here is derived from an EMBL/GenBank/DDBJ whole genome shotgun (WGS) entry which is preliminary data.</text>
</comment>
<reference evidence="3" key="1">
    <citation type="journal article" date="2019" name="Int. J. Syst. Evol. Microbiol.">
        <title>The Global Catalogue of Microorganisms (GCM) 10K type strain sequencing project: providing services to taxonomists for standard genome sequencing and annotation.</title>
        <authorList>
            <consortium name="The Broad Institute Genomics Platform"/>
            <consortium name="The Broad Institute Genome Sequencing Center for Infectious Disease"/>
            <person name="Wu L."/>
            <person name="Ma J."/>
        </authorList>
    </citation>
    <scope>NUCLEOTIDE SEQUENCE [LARGE SCALE GENOMIC DNA]</scope>
    <source>
        <strain evidence="3">IBRC-M 10906</strain>
    </source>
</reference>
<gene>
    <name evidence="2" type="ORF">ACFS2C_15700</name>
</gene>
<evidence type="ECO:0000259" key="1">
    <source>
        <dbReference type="SMART" id="SM00871"/>
    </source>
</evidence>
<dbReference type="Proteomes" id="UP001597478">
    <property type="component" value="Unassembled WGS sequence"/>
</dbReference>
<protein>
    <submittedName>
        <fullName evidence="2">GyrI-like domain-containing protein</fullName>
    </submittedName>
</protein>
<dbReference type="SMART" id="SM00871">
    <property type="entry name" value="AraC_E_bind"/>
    <property type="match status" value="1"/>
</dbReference>
<dbReference type="Gene3D" id="3.20.80.10">
    <property type="entry name" value="Regulatory factor, effector binding domain"/>
    <property type="match status" value="1"/>
</dbReference>
<dbReference type="EMBL" id="JBHUOF010000021">
    <property type="protein sequence ID" value="MFD2800836.1"/>
    <property type="molecule type" value="Genomic_DNA"/>
</dbReference>
<evidence type="ECO:0000313" key="3">
    <source>
        <dbReference type="Proteomes" id="UP001597478"/>
    </source>
</evidence>
<dbReference type="Pfam" id="PF06445">
    <property type="entry name" value="GyrI-like"/>
    <property type="match status" value="1"/>
</dbReference>
<accession>A0ABW5WBD8</accession>